<evidence type="ECO:0000313" key="2">
    <source>
        <dbReference type="Proteomes" id="UP001271249"/>
    </source>
</evidence>
<dbReference type="EMBL" id="JAVIJC010000002">
    <property type="protein sequence ID" value="MDX8490505.1"/>
    <property type="molecule type" value="Genomic_DNA"/>
</dbReference>
<name>A0ABU4YWQ6_9HYPH</name>
<proteinExistence type="predicted"/>
<dbReference type="RefSeq" id="WP_320224635.1">
    <property type="nucleotide sequence ID" value="NZ_JAVIJB010000003.1"/>
</dbReference>
<protein>
    <submittedName>
        <fullName evidence="1">Uncharacterized protein</fullName>
    </submittedName>
</protein>
<accession>A0ABU4YWQ6</accession>
<comment type="caution">
    <text evidence="1">The sequence shown here is derived from an EMBL/GenBank/DDBJ whole genome shotgun (WGS) entry which is preliminary data.</text>
</comment>
<reference evidence="1 2" key="1">
    <citation type="submission" date="2023-08" db="EMBL/GenBank/DDBJ databases">
        <title>Implementing the SeqCode for naming new Mesorhizobium species isolated from Vachellia karroo root nodules.</title>
        <authorList>
            <person name="Van Lill M."/>
        </authorList>
    </citation>
    <scope>NUCLEOTIDE SEQUENCE [LARGE SCALE GENOMIC DNA]</scope>
    <source>
        <strain evidence="1 2">VK22B</strain>
    </source>
</reference>
<dbReference type="Proteomes" id="UP001271249">
    <property type="component" value="Unassembled WGS sequence"/>
</dbReference>
<sequence>MRLSDAANCKRPHTAAELAWLSRSSDAQGAPKRTYRNARIRSRNRCFTSLVKARIFRDFSGLGDLKAAAAEFPYFHNSLHFNAKYDFIE</sequence>
<evidence type="ECO:0000313" key="1">
    <source>
        <dbReference type="EMBL" id="MDX8490505.1"/>
    </source>
</evidence>
<keyword evidence="2" id="KW-1185">Reference proteome</keyword>
<gene>
    <name evidence="1" type="ORF">RFN29_02835</name>
</gene>
<organism evidence="1 2">
    <name type="scientific">Mesorhizobium captivum</name>
    <dbReference type="NCBI Taxonomy" id="3072319"/>
    <lineage>
        <taxon>Bacteria</taxon>
        <taxon>Pseudomonadati</taxon>
        <taxon>Pseudomonadota</taxon>
        <taxon>Alphaproteobacteria</taxon>
        <taxon>Hyphomicrobiales</taxon>
        <taxon>Phyllobacteriaceae</taxon>
        <taxon>Mesorhizobium</taxon>
    </lineage>
</organism>